<keyword evidence="4" id="KW-0813">Transport</keyword>
<feature type="domain" description="ABC transmembrane type-1" evidence="11">
    <location>
        <begin position="66"/>
        <end position="270"/>
    </location>
</feature>
<dbReference type="EMBL" id="FXTP01000013">
    <property type="protein sequence ID" value="SMO87153.1"/>
    <property type="molecule type" value="Genomic_DNA"/>
</dbReference>
<evidence type="ECO:0000313" key="13">
    <source>
        <dbReference type="Proteomes" id="UP000317557"/>
    </source>
</evidence>
<dbReference type="PROSITE" id="PS50928">
    <property type="entry name" value="ABC_TM1"/>
    <property type="match status" value="1"/>
</dbReference>
<dbReference type="GO" id="GO:0005886">
    <property type="term" value="C:plasma membrane"/>
    <property type="evidence" value="ECO:0007669"/>
    <property type="project" value="UniProtKB-SubCell"/>
</dbReference>
<keyword evidence="9 10" id="KW-0472">Membrane</keyword>
<dbReference type="InterPro" id="IPR005672">
    <property type="entry name" value="Phosphate_PstA"/>
</dbReference>
<dbReference type="AlphaFoldDB" id="A0A521ET98"/>
<evidence type="ECO:0000256" key="8">
    <source>
        <dbReference type="ARBA" id="ARBA00022989"/>
    </source>
</evidence>
<sequence>MNRKSLEEQFFRRLTQLTTVLLFVVLTWIIATILYRGIPAMSWDMITKVPQGGFYFGKEGGVLNAIIGSFYLAGGATLCAIFVSLPVALFMNIHLVKYQSFLTRIRLLLDILWGVPAIVYGAFGFTLMLYFGLRASLLAGIITVAIMICPIMIRAMDEVLRTIPRGLMEASYSLGSTRTETAFKIYARKALPGLTTAVLLALGKGIGDAAAVLFTAGFTDYIPENLLQPTATLPLSIFFQLSSPIEAVRERAYAAAIILTVIILLFSLTGRGISTLYKKYSANGND</sequence>
<evidence type="ECO:0000256" key="2">
    <source>
        <dbReference type="ARBA" id="ARBA00007069"/>
    </source>
</evidence>
<dbReference type="InterPro" id="IPR035906">
    <property type="entry name" value="MetI-like_sf"/>
</dbReference>
<feature type="transmembrane region" description="Helical" evidence="10">
    <location>
        <begin position="252"/>
        <end position="273"/>
    </location>
</feature>
<comment type="similarity">
    <text evidence="2 10">Belongs to the binding-protein-dependent transport system permease family. CysTW subfamily.</text>
</comment>
<keyword evidence="13" id="KW-1185">Reference proteome</keyword>
<organism evidence="12 13">
    <name type="scientific">Gracilimonas mengyeensis</name>
    <dbReference type="NCBI Taxonomy" id="1302730"/>
    <lineage>
        <taxon>Bacteria</taxon>
        <taxon>Pseudomonadati</taxon>
        <taxon>Balneolota</taxon>
        <taxon>Balneolia</taxon>
        <taxon>Balneolales</taxon>
        <taxon>Balneolaceae</taxon>
        <taxon>Gracilimonas</taxon>
    </lineage>
</organism>
<keyword evidence="7 10" id="KW-0812">Transmembrane</keyword>
<evidence type="ECO:0000256" key="7">
    <source>
        <dbReference type="ARBA" id="ARBA00022692"/>
    </source>
</evidence>
<accession>A0A521ET98</accession>
<keyword evidence="5 10" id="KW-1003">Cell membrane</keyword>
<dbReference type="PANTHER" id="PTHR42922:SF1">
    <property type="entry name" value="PHOSPHATE TRANSPORT SYSTEM PERMEASE PROTEIN PSTA"/>
    <property type="match status" value="1"/>
</dbReference>
<evidence type="ECO:0000256" key="3">
    <source>
        <dbReference type="ARBA" id="ARBA00016864"/>
    </source>
</evidence>
<reference evidence="12 13" key="1">
    <citation type="submission" date="2017-05" db="EMBL/GenBank/DDBJ databases">
        <authorList>
            <person name="Varghese N."/>
            <person name="Submissions S."/>
        </authorList>
    </citation>
    <scope>NUCLEOTIDE SEQUENCE [LARGE SCALE GENOMIC DNA]</scope>
    <source>
        <strain evidence="12 13">DSM 21985</strain>
    </source>
</reference>
<dbReference type="NCBIfam" id="TIGR00974">
    <property type="entry name" value="3a0107s02c"/>
    <property type="match status" value="1"/>
</dbReference>
<evidence type="ECO:0000256" key="5">
    <source>
        <dbReference type="ARBA" id="ARBA00022475"/>
    </source>
</evidence>
<feature type="transmembrane region" description="Helical" evidence="10">
    <location>
        <begin position="107"/>
        <end position="131"/>
    </location>
</feature>
<dbReference type="Proteomes" id="UP000317557">
    <property type="component" value="Unassembled WGS sequence"/>
</dbReference>
<comment type="caution">
    <text evidence="10">Lacks conserved residue(s) required for the propagation of feature annotation.</text>
</comment>
<gene>
    <name evidence="12" type="ORF">SAMN06265219_113132</name>
</gene>
<keyword evidence="8 10" id="KW-1133">Transmembrane helix</keyword>
<evidence type="ECO:0000259" key="11">
    <source>
        <dbReference type="PROSITE" id="PS50928"/>
    </source>
</evidence>
<dbReference type="GO" id="GO:0005315">
    <property type="term" value="F:phosphate transmembrane transporter activity"/>
    <property type="evidence" value="ECO:0007669"/>
    <property type="project" value="InterPro"/>
</dbReference>
<dbReference type="InterPro" id="IPR000515">
    <property type="entry name" value="MetI-like"/>
</dbReference>
<evidence type="ECO:0000256" key="6">
    <source>
        <dbReference type="ARBA" id="ARBA00022592"/>
    </source>
</evidence>
<dbReference type="PANTHER" id="PTHR42922">
    <property type="entry name" value="PHOSPHATE TRANSPORT SYSTEM PERMEASE PROTEIN PSTA"/>
    <property type="match status" value="1"/>
</dbReference>
<keyword evidence="6" id="KW-0592">Phosphate transport</keyword>
<feature type="transmembrane region" description="Helical" evidence="10">
    <location>
        <begin position="70"/>
        <end position="95"/>
    </location>
</feature>
<dbReference type="Gene3D" id="1.10.3720.10">
    <property type="entry name" value="MetI-like"/>
    <property type="match status" value="1"/>
</dbReference>
<comment type="subcellular location">
    <subcellularLocation>
        <location evidence="1 10">Cell membrane</location>
        <topology evidence="1 10">Multi-pass membrane protein</topology>
    </subcellularLocation>
</comment>
<dbReference type="GO" id="GO:0035435">
    <property type="term" value="P:phosphate ion transmembrane transport"/>
    <property type="evidence" value="ECO:0007669"/>
    <property type="project" value="InterPro"/>
</dbReference>
<evidence type="ECO:0000256" key="10">
    <source>
        <dbReference type="RuleBase" id="RU363043"/>
    </source>
</evidence>
<dbReference type="CDD" id="cd06261">
    <property type="entry name" value="TM_PBP2"/>
    <property type="match status" value="1"/>
</dbReference>
<evidence type="ECO:0000256" key="1">
    <source>
        <dbReference type="ARBA" id="ARBA00004651"/>
    </source>
</evidence>
<dbReference type="InterPro" id="IPR051408">
    <property type="entry name" value="Phosphate_transprt_permease"/>
</dbReference>
<feature type="transmembrane region" description="Helical" evidence="10">
    <location>
        <begin position="137"/>
        <end position="156"/>
    </location>
</feature>
<proteinExistence type="inferred from homology"/>
<evidence type="ECO:0000313" key="12">
    <source>
        <dbReference type="EMBL" id="SMO87153.1"/>
    </source>
</evidence>
<name>A0A521ET98_9BACT</name>
<evidence type="ECO:0000256" key="4">
    <source>
        <dbReference type="ARBA" id="ARBA00022448"/>
    </source>
</evidence>
<protein>
    <recommendedName>
        <fullName evidence="3 10">Phosphate transport system permease protein PstA</fullName>
    </recommendedName>
</protein>
<dbReference type="SUPFAM" id="SSF161098">
    <property type="entry name" value="MetI-like"/>
    <property type="match status" value="1"/>
</dbReference>
<evidence type="ECO:0000256" key="9">
    <source>
        <dbReference type="ARBA" id="ARBA00023136"/>
    </source>
</evidence>
<feature type="transmembrane region" description="Helical" evidence="10">
    <location>
        <begin position="20"/>
        <end position="38"/>
    </location>
</feature>
<dbReference type="Pfam" id="PF00528">
    <property type="entry name" value="BPD_transp_1"/>
    <property type="match status" value="1"/>
</dbReference>